<sequence>MSNTTQIIQRILSFVFFLWSLHLTVRCFSTLTVRCNSALPVHSLVFGEVVHRRPVQAFSDRSVRCNRLKPSFSTFLTVVSRVRFKTWKLQKSSRLGRGLAKGLLKHKEDQDCKKIGANGVHRCGSYSDAKMCMRWLKKAEERKKDNKALFIIHQCVDDAHVEKFQHVKTTREGEKIKKVKLQTLRKHELMQMMEGDRVREYFDKVIAITNQMKGCGEVITDLMVIEKITRSLPQKFDYIVVAREESRELDKMKIEELNLIRSDEKALKVHHSKNEEKKTFKKWKGKRGKGKLRRMANQIRTSARKTKGMLNFSNCHKYEHYSYECYAEKEEQKKEFDTEPLTLMVTTSEENSRSQDQMQYLDSGCSNHMTCHKKRLMNFDETKKSSVKCADDGILKMQSPEYWPVDSKGL</sequence>
<dbReference type="Proteomes" id="UP001374535">
    <property type="component" value="Chromosome 1"/>
</dbReference>
<evidence type="ECO:0000259" key="1">
    <source>
        <dbReference type="Pfam" id="PF22936"/>
    </source>
</evidence>
<keyword evidence="3" id="KW-1185">Reference proteome</keyword>
<dbReference type="PANTHER" id="PTHR35317:SF28">
    <property type="entry name" value="ZINC FINGER, CCHC-TYPE, RIBONUCLEASE H-LIKE DOMAIN, GAG-PRE-INTEGRASE DOMAIN PROTEIN-RELATED"/>
    <property type="match status" value="1"/>
</dbReference>
<proteinExistence type="predicted"/>
<dbReference type="Pfam" id="PF22936">
    <property type="entry name" value="Pol_BBD"/>
    <property type="match status" value="1"/>
</dbReference>
<dbReference type="PANTHER" id="PTHR35317">
    <property type="entry name" value="OS04G0629600 PROTEIN"/>
    <property type="match status" value="1"/>
</dbReference>
<protein>
    <recommendedName>
        <fullName evidence="1">Retrovirus-related Pol polyprotein from transposon TNT 1-94-like beta-barrel domain-containing protein</fullName>
    </recommendedName>
</protein>
<reference evidence="2 3" key="1">
    <citation type="journal article" date="2023" name="Life. Sci Alliance">
        <title>Evolutionary insights into 3D genome organization and epigenetic landscape of Vigna mungo.</title>
        <authorList>
            <person name="Junaid A."/>
            <person name="Singh B."/>
            <person name="Bhatia S."/>
        </authorList>
    </citation>
    <scope>NUCLEOTIDE SEQUENCE [LARGE SCALE GENOMIC DNA]</scope>
    <source>
        <strain evidence="2">Urdbean</strain>
    </source>
</reference>
<feature type="domain" description="Retrovirus-related Pol polyprotein from transposon TNT 1-94-like beta-barrel" evidence="1">
    <location>
        <begin position="360"/>
        <end position="397"/>
    </location>
</feature>
<dbReference type="InterPro" id="IPR054722">
    <property type="entry name" value="PolX-like_BBD"/>
</dbReference>
<evidence type="ECO:0000313" key="2">
    <source>
        <dbReference type="EMBL" id="WVZ22590.1"/>
    </source>
</evidence>
<evidence type="ECO:0000313" key="3">
    <source>
        <dbReference type="Proteomes" id="UP001374535"/>
    </source>
</evidence>
<dbReference type="Pfam" id="PF14223">
    <property type="entry name" value="Retrotran_gag_2"/>
    <property type="match status" value="1"/>
</dbReference>
<name>A0AAQ3P6K2_VIGMU</name>
<organism evidence="2 3">
    <name type="scientific">Vigna mungo</name>
    <name type="common">Black gram</name>
    <name type="synonym">Phaseolus mungo</name>
    <dbReference type="NCBI Taxonomy" id="3915"/>
    <lineage>
        <taxon>Eukaryota</taxon>
        <taxon>Viridiplantae</taxon>
        <taxon>Streptophyta</taxon>
        <taxon>Embryophyta</taxon>
        <taxon>Tracheophyta</taxon>
        <taxon>Spermatophyta</taxon>
        <taxon>Magnoliopsida</taxon>
        <taxon>eudicotyledons</taxon>
        <taxon>Gunneridae</taxon>
        <taxon>Pentapetalae</taxon>
        <taxon>rosids</taxon>
        <taxon>fabids</taxon>
        <taxon>Fabales</taxon>
        <taxon>Fabaceae</taxon>
        <taxon>Papilionoideae</taxon>
        <taxon>50 kb inversion clade</taxon>
        <taxon>NPAAA clade</taxon>
        <taxon>indigoferoid/millettioid clade</taxon>
        <taxon>Phaseoleae</taxon>
        <taxon>Vigna</taxon>
    </lineage>
</organism>
<dbReference type="AlphaFoldDB" id="A0AAQ3P6K2"/>
<accession>A0AAQ3P6K2</accession>
<dbReference type="EMBL" id="CP144700">
    <property type="protein sequence ID" value="WVZ22590.1"/>
    <property type="molecule type" value="Genomic_DNA"/>
</dbReference>
<gene>
    <name evidence="2" type="ORF">V8G54_001134</name>
</gene>